<dbReference type="Proteomes" id="UP001235874">
    <property type="component" value="Chromosome"/>
</dbReference>
<protein>
    <submittedName>
        <fullName evidence="4">ATP-binding protein</fullName>
    </submittedName>
</protein>
<keyword evidence="5" id="KW-1185">Reference proteome</keyword>
<keyword evidence="4" id="KW-0067">ATP-binding</keyword>
<dbReference type="Pfam" id="PF13581">
    <property type="entry name" value="HATPase_c_2"/>
    <property type="match status" value="1"/>
</dbReference>
<dbReference type="InterPro" id="IPR003594">
    <property type="entry name" value="HATPase_dom"/>
</dbReference>
<keyword evidence="1" id="KW-0723">Serine/threonine-protein kinase</keyword>
<dbReference type="GO" id="GO:0005524">
    <property type="term" value="F:ATP binding"/>
    <property type="evidence" value="ECO:0007669"/>
    <property type="project" value="UniProtKB-KW"/>
</dbReference>
<dbReference type="AlphaFoldDB" id="A0AAJ6HZQ8"/>
<organism evidence="4 5">
    <name type="scientific">Micromonospora profundi</name>
    <dbReference type="NCBI Taxonomy" id="1420889"/>
    <lineage>
        <taxon>Bacteria</taxon>
        <taxon>Bacillati</taxon>
        <taxon>Actinomycetota</taxon>
        <taxon>Actinomycetes</taxon>
        <taxon>Micromonosporales</taxon>
        <taxon>Micromonosporaceae</taxon>
        <taxon>Micromonospora</taxon>
    </lineage>
</organism>
<dbReference type="InterPro" id="IPR036890">
    <property type="entry name" value="HATPase_C_sf"/>
</dbReference>
<accession>A0AAJ6HZQ8</accession>
<keyword evidence="1" id="KW-0808">Transferase</keyword>
<dbReference type="InterPro" id="IPR050267">
    <property type="entry name" value="Anti-sigma-factor_SerPK"/>
</dbReference>
<reference evidence="4 5" key="1">
    <citation type="submission" date="2023-07" db="EMBL/GenBank/DDBJ databases">
        <title>Micromonospora profundi TRM 95458 converts glycerol to a new osmotic compound.</title>
        <authorList>
            <person name="Lu D."/>
        </authorList>
    </citation>
    <scope>NUCLEOTIDE SEQUENCE [LARGE SCALE GENOMIC DNA]</scope>
    <source>
        <strain evidence="4 5">TRM95458</strain>
    </source>
</reference>
<dbReference type="SUPFAM" id="SSF55874">
    <property type="entry name" value="ATPase domain of HSP90 chaperone/DNA topoisomerase II/histidine kinase"/>
    <property type="match status" value="1"/>
</dbReference>
<keyword evidence="4" id="KW-0547">Nucleotide-binding</keyword>
<evidence type="ECO:0000313" key="5">
    <source>
        <dbReference type="Proteomes" id="UP001235874"/>
    </source>
</evidence>
<keyword evidence="1" id="KW-0418">Kinase</keyword>
<feature type="compositionally biased region" description="Low complexity" evidence="2">
    <location>
        <begin position="13"/>
        <end position="23"/>
    </location>
</feature>
<evidence type="ECO:0000313" key="4">
    <source>
        <dbReference type="EMBL" id="WLS47815.1"/>
    </source>
</evidence>
<evidence type="ECO:0000256" key="1">
    <source>
        <dbReference type="ARBA" id="ARBA00022527"/>
    </source>
</evidence>
<feature type="domain" description="Histidine kinase/HSP90-like ATPase" evidence="3">
    <location>
        <begin position="147"/>
        <end position="256"/>
    </location>
</feature>
<dbReference type="GO" id="GO:0004674">
    <property type="term" value="F:protein serine/threonine kinase activity"/>
    <property type="evidence" value="ECO:0007669"/>
    <property type="project" value="UniProtKB-KW"/>
</dbReference>
<dbReference type="PANTHER" id="PTHR35526:SF3">
    <property type="entry name" value="ANTI-SIGMA-F FACTOR RSBW"/>
    <property type="match status" value="1"/>
</dbReference>
<name>A0AAJ6HZQ8_9ACTN</name>
<evidence type="ECO:0000259" key="3">
    <source>
        <dbReference type="Pfam" id="PF13581"/>
    </source>
</evidence>
<dbReference type="PANTHER" id="PTHR35526">
    <property type="entry name" value="ANTI-SIGMA-F FACTOR RSBW-RELATED"/>
    <property type="match status" value="1"/>
</dbReference>
<dbReference type="EMBL" id="CP130472">
    <property type="protein sequence ID" value="WLS47815.1"/>
    <property type="molecule type" value="Genomic_DNA"/>
</dbReference>
<evidence type="ECO:0000256" key="2">
    <source>
        <dbReference type="SAM" id="MobiDB-lite"/>
    </source>
</evidence>
<dbReference type="RefSeq" id="WP_306273489.1">
    <property type="nucleotide sequence ID" value="NZ_CP130472.1"/>
</dbReference>
<proteinExistence type="predicted"/>
<sequence>MTGIDRPDTPYLGVPSGGAAAPAGTRCRVEVDDSSAVVRLSGVLDPAAADTVRDALLARLCDRPGPIVADVTRLRVDEPPGRSVFAQVRREVADWPAADLLLCDPAVSGAGRADTAFAGVPAWPTLDGALAALAATPLAAVLTVDLPPTVEAARQARELVATGCRNWGMPALTEPAQIAVTEMVNNVVVHARTVMNVRLAPYDNTLQLSVRDHSPRWPTFAGVSPPTRAGGRGLLLIDTMARRWGTSVVPDGKVIWCVLHPDDEARAFG</sequence>
<dbReference type="KEGG" id="mprn:Q3V37_11600"/>
<gene>
    <name evidence="4" type="ORF">Q3V37_11600</name>
</gene>
<feature type="region of interest" description="Disordered" evidence="2">
    <location>
        <begin position="1"/>
        <end position="23"/>
    </location>
</feature>
<dbReference type="CDD" id="cd16936">
    <property type="entry name" value="HATPase_RsbW-like"/>
    <property type="match status" value="1"/>
</dbReference>
<dbReference type="Gene3D" id="3.30.565.10">
    <property type="entry name" value="Histidine kinase-like ATPase, C-terminal domain"/>
    <property type="match status" value="1"/>
</dbReference>